<dbReference type="InterPro" id="IPR026505">
    <property type="entry name" value="Solute_c_fam_35_mem_F3/F4"/>
</dbReference>
<feature type="transmembrane region" description="Helical" evidence="1">
    <location>
        <begin position="375"/>
        <end position="396"/>
    </location>
</feature>
<organism evidence="2 3">
    <name type="scientific">Rhodocollybia butyracea</name>
    <dbReference type="NCBI Taxonomy" id="206335"/>
    <lineage>
        <taxon>Eukaryota</taxon>
        <taxon>Fungi</taxon>
        <taxon>Dikarya</taxon>
        <taxon>Basidiomycota</taxon>
        <taxon>Agaricomycotina</taxon>
        <taxon>Agaricomycetes</taxon>
        <taxon>Agaricomycetidae</taxon>
        <taxon>Agaricales</taxon>
        <taxon>Marasmiineae</taxon>
        <taxon>Omphalotaceae</taxon>
        <taxon>Rhodocollybia</taxon>
    </lineage>
</organism>
<protein>
    <recommendedName>
        <fullName evidence="4">EamA domain-containing protein</fullName>
    </recommendedName>
</protein>
<feature type="transmembrane region" description="Helical" evidence="1">
    <location>
        <begin position="206"/>
        <end position="225"/>
    </location>
</feature>
<evidence type="ECO:0008006" key="4">
    <source>
        <dbReference type="Google" id="ProtNLM"/>
    </source>
</evidence>
<dbReference type="PANTHER" id="PTHR19346">
    <property type="entry name" value="SUGAR PHOSPHATE TRANSPORTER DOMAIN-CONTAINING PROTEIN"/>
    <property type="match status" value="1"/>
</dbReference>
<feature type="transmembrane region" description="Helical" evidence="1">
    <location>
        <begin position="50"/>
        <end position="69"/>
    </location>
</feature>
<feature type="transmembrane region" description="Helical" evidence="1">
    <location>
        <begin position="165"/>
        <end position="186"/>
    </location>
</feature>
<gene>
    <name evidence="2" type="ORF">BDP27DRAFT_1414790</name>
</gene>
<dbReference type="PANTHER" id="PTHR19346:SF4">
    <property type="entry name" value="SUGAR PHOSPHATE TRANSPORTER DOMAIN-CONTAINING PROTEIN"/>
    <property type="match status" value="1"/>
</dbReference>
<keyword evidence="1" id="KW-0812">Transmembrane</keyword>
<proteinExistence type="predicted"/>
<feature type="transmembrane region" description="Helical" evidence="1">
    <location>
        <begin position="139"/>
        <end position="158"/>
    </location>
</feature>
<dbReference type="EMBL" id="JADNRY010000007">
    <property type="protein sequence ID" value="KAF9076265.1"/>
    <property type="molecule type" value="Genomic_DNA"/>
</dbReference>
<keyword evidence="1" id="KW-1133">Transmembrane helix</keyword>
<feature type="transmembrane region" description="Helical" evidence="1">
    <location>
        <begin position="280"/>
        <end position="300"/>
    </location>
</feature>
<evidence type="ECO:0000313" key="3">
    <source>
        <dbReference type="Proteomes" id="UP000772434"/>
    </source>
</evidence>
<feature type="transmembrane region" description="Helical" evidence="1">
    <location>
        <begin position="320"/>
        <end position="344"/>
    </location>
</feature>
<name>A0A9P5Q7U2_9AGAR</name>
<evidence type="ECO:0000313" key="2">
    <source>
        <dbReference type="EMBL" id="KAF9076265.1"/>
    </source>
</evidence>
<feature type="transmembrane region" description="Helical" evidence="1">
    <location>
        <begin position="107"/>
        <end position="127"/>
    </location>
</feature>
<keyword evidence="1" id="KW-0472">Membrane</keyword>
<comment type="caution">
    <text evidence="2">The sequence shown here is derived from an EMBL/GenBank/DDBJ whole genome shotgun (WGS) entry which is preliminary data.</text>
</comment>
<dbReference type="AlphaFoldDB" id="A0A9P5Q7U2"/>
<keyword evidence="3" id="KW-1185">Reference proteome</keyword>
<feature type="transmembrane region" description="Helical" evidence="1">
    <location>
        <begin position="12"/>
        <end position="30"/>
    </location>
</feature>
<dbReference type="OrthoDB" id="10062838at2759"/>
<accession>A0A9P5Q7U2</accession>
<dbReference type="Proteomes" id="UP000772434">
    <property type="component" value="Unassembled WGS sequence"/>
</dbReference>
<evidence type="ECO:0000256" key="1">
    <source>
        <dbReference type="SAM" id="Phobius"/>
    </source>
</evidence>
<sequence length="399" mass="43655">MFCISSWTQSSYDNKLVIFVFIFAVFAFVIESQLTQYVQTTLNYKHPFFLFWIVHSSFAISFPIHLAYLKLATPHSLSAIWKGLVFANAQHLDGLDERSIKFQKSRFIILTLKLTALISLPALFWFAAIELAPVTDVTAIWNTNSFFVYLISIKVFGLKLEGRKLGAVIIATCGVLAVVYGGTTTSDISKDVSVNAIPIPQSPKPLIGDVLTLIASICYAAYLVFYKKYAALPSAPEFDEDYRPLSASDDPESNALHASHSRLEADPGLSDKVYPLPFGLYSNLWTSAIGICTFSFFWIIPILHWTGVEPFAFPSNIHTLGAIAGIVLTGCLFNVGFMITLAFWGPIVTSVGGLLTIVLVFLSDILLGATDSLTIWGVAGSATIVAAFGVIAYDMLQQG</sequence>
<reference evidence="2" key="1">
    <citation type="submission" date="2020-11" db="EMBL/GenBank/DDBJ databases">
        <authorList>
            <consortium name="DOE Joint Genome Institute"/>
            <person name="Ahrendt S."/>
            <person name="Riley R."/>
            <person name="Andreopoulos W."/>
            <person name="Labutti K."/>
            <person name="Pangilinan J."/>
            <person name="Ruiz-Duenas F.J."/>
            <person name="Barrasa J.M."/>
            <person name="Sanchez-Garcia M."/>
            <person name="Camarero S."/>
            <person name="Miyauchi S."/>
            <person name="Serrano A."/>
            <person name="Linde D."/>
            <person name="Babiker R."/>
            <person name="Drula E."/>
            <person name="Ayuso-Fernandez I."/>
            <person name="Pacheco R."/>
            <person name="Padilla G."/>
            <person name="Ferreira P."/>
            <person name="Barriuso J."/>
            <person name="Kellner H."/>
            <person name="Castanera R."/>
            <person name="Alfaro M."/>
            <person name="Ramirez L."/>
            <person name="Pisabarro A.G."/>
            <person name="Kuo A."/>
            <person name="Tritt A."/>
            <person name="Lipzen A."/>
            <person name="He G."/>
            <person name="Yan M."/>
            <person name="Ng V."/>
            <person name="Cullen D."/>
            <person name="Martin F."/>
            <person name="Rosso M.-N."/>
            <person name="Henrissat B."/>
            <person name="Hibbett D."/>
            <person name="Martinez A.T."/>
            <person name="Grigoriev I.V."/>
        </authorList>
    </citation>
    <scope>NUCLEOTIDE SEQUENCE</scope>
    <source>
        <strain evidence="2">AH 40177</strain>
    </source>
</reference>
<feature type="transmembrane region" description="Helical" evidence="1">
    <location>
        <begin position="351"/>
        <end position="369"/>
    </location>
</feature>